<dbReference type="AlphaFoldDB" id="A0AAV8ZEF5"/>
<evidence type="ECO:0000313" key="3">
    <source>
        <dbReference type="Proteomes" id="UP001162162"/>
    </source>
</evidence>
<accession>A0AAV8ZEF5</accession>
<comment type="caution">
    <text evidence="2">The sequence shown here is derived from an EMBL/GenBank/DDBJ whole genome shotgun (WGS) entry which is preliminary data.</text>
</comment>
<dbReference type="EMBL" id="JAPWTK010000002">
    <property type="protein sequence ID" value="KAJ8962869.1"/>
    <property type="molecule type" value="Genomic_DNA"/>
</dbReference>
<reference evidence="2" key="1">
    <citation type="journal article" date="2023" name="Insect Mol. Biol.">
        <title>Genome sequencing provides insights into the evolution of gene families encoding plant cell wall-degrading enzymes in longhorned beetles.</title>
        <authorList>
            <person name="Shin N.R."/>
            <person name="Okamura Y."/>
            <person name="Kirsch R."/>
            <person name="Pauchet Y."/>
        </authorList>
    </citation>
    <scope>NUCLEOTIDE SEQUENCE</scope>
    <source>
        <strain evidence="2">AMC_N1</strain>
    </source>
</reference>
<dbReference type="PANTHER" id="PTHR44414">
    <property type="entry name" value="PROTEIN NEDD1"/>
    <property type="match status" value="1"/>
</dbReference>
<organism evidence="2 3">
    <name type="scientific">Aromia moschata</name>
    <dbReference type="NCBI Taxonomy" id="1265417"/>
    <lineage>
        <taxon>Eukaryota</taxon>
        <taxon>Metazoa</taxon>
        <taxon>Ecdysozoa</taxon>
        <taxon>Arthropoda</taxon>
        <taxon>Hexapoda</taxon>
        <taxon>Insecta</taxon>
        <taxon>Pterygota</taxon>
        <taxon>Neoptera</taxon>
        <taxon>Endopterygota</taxon>
        <taxon>Coleoptera</taxon>
        <taxon>Polyphaga</taxon>
        <taxon>Cucujiformia</taxon>
        <taxon>Chrysomeloidea</taxon>
        <taxon>Cerambycidae</taxon>
        <taxon>Cerambycinae</taxon>
        <taxon>Callichromatini</taxon>
        <taxon>Aromia</taxon>
    </lineage>
</organism>
<dbReference type="GO" id="GO:0005737">
    <property type="term" value="C:cytoplasm"/>
    <property type="evidence" value="ECO:0007669"/>
    <property type="project" value="TreeGrafter"/>
</dbReference>
<keyword evidence="3" id="KW-1185">Reference proteome</keyword>
<dbReference type="PANTHER" id="PTHR44414:SF1">
    <property type="entry name" value="PROTEIN NEDD1"/>
    <property type="match status" value="1"/>
</dbReference>
<dbReference type="SMART" id="SM00320">
    <property type="entry name" value="WD40"/>
    <property type="match status" value="5"/>
</dbReference>
<dbReference type="SUPFAM" id="SSF50978">
    <property type="entry name" value="WD40 repeat-like"/>
    <property type="match status" value="1"/>
</dbReference>
<name>A0AAV8ZEF5_9CUCU</name>
<dbReference type="GO" id="GO:0036064">
    <property type="term" value="C:ciliary basal body"/>
    <property type="evidence" value="ECO:0007669"/>
    <property type="project" value="TreeGrafter"/>
</dbReference>
<dbReference type="Proteomes" id="UP001162162">
    <property type="component" value="Unassembled WGS sequence"/>
</dbReference>
<dbReference type="GO" id="GO:0007020">
    <property type="term" value="P:microtubule nucleation"/>
    <property type="evidence" value="ECO:0007669"/>
    <property type="project" value="TreeGrafter"/>
</dbReference>
<dbReference type="GO" id="GO:0043015">
    <property type="term" value="F:gamma-tubulin binding"/>
    <property type="evidence" value="ECO:0007669"/>
    <property type="project" value="TreeGrafter"/>
</dbReference>
<dbReference type="InterPro" id="IPR001680">
    <property type="entry name" value="WD40_rpt"/>
</dbReference>
<feature type="region of interest" description="Disordered" evidence="1">
    <location>
        <begin position="421"/>
        <end position="444"/>
    </location>
</feature>
<dbReference type="GO" id="GO:0005814">
    <property type="term" value="C:centriole"/>
    <property type="evidence" value="ECO:0007669"/>
    <property type="project" value="TreeGrafter"/>
</dbReference>
<dbReference type="InterPro" id="IPR052818">
    <property type="entry name" value="NEDD1_Spindle_Assembly"/>
</dbReference>
<dbReference type="GO" id="GO:0005813">
    <property type="term" value="C:centrosome"/>
    <property type="evidence" value="ECO:0007669"/>
    <property type="project" value="TreeGrafter"/>
</dbReference>
<feature type="compositionally biased region" description="Polar residues" evidence="1">
    <location>
        <begin position="431"/>
        <end position="444"/>
    </location>
</feature>
<dbReference type="GO" id="GO:0000922">
    <property type="term" value="C:spindle pole"/>
    <property type="evidence" value="ECO:0007669"/>
    <property type="project" value="TreeGrafter"/>
</dbReference>
<proteinExistence type="predicted"/>
<dbReference type="Gene3D" id="2.130.10.10">
    <property type="entry name" value="YVTN repeat-like/Quinoprotein amine dehydrogenase"/>
    <property type="match status" value="2"/>
</dbReference>
<dbReference type="InterPro" id="IPR036322">
    <property type="entry name" value="WD40_repeat_dom_sf"/>
</dbReference>
<evidence type="ECO:0000313" key="2">
    <source>
        <dbReference type="EMBL" id="KAJ8962869.1"/>
    </source>
</evidence>
<protein>
    <submittedName>
        <fullName evidence="2">Uncharacterized protein</fullName>
    </submittedName>
</protein>
<sequence length="444" mass="49416">MTLAACAKDVKFYRWPNISFIGVYETPVDCMTVKSISWSCTGQEVLVNVEPYDCVHLTNASVGTFANTSPHLLAFGTENGGVHFYNAKTRQRLAHTFKKLPSNVQNLEFSADDQTVAAGCLSGQIFLYDSKFRPYVSFMIPNSPTLSTMAYSKYMTNLLAGGSKEGVLAVWDTETTDNVLCSKNHDNRITDIEFFGNLLSTVGIDGNFVTYDMRSCTCSFRHELDCPLSSLAYLPNTYEMAISTISGQLRSYDARNMKNPLRTLVAYSNGGIKDIAFPYVRDECFVGHQKNATKSNNDDDYSASGDFSIVADSSAKLCHGYHPDKSPTAPGDCEDEDENAASLVEIIASPKKGRNVDTEDLSKFLEDKVKTSCKDFEDKLFQTFYTLRINTSKQFIGLEEKISQSWNSFVEYLRYSGGTSADNEDELASKENFTQSYGNNENLK</sequence>
<dbReference type="InterPro" id="IPR015943">
    <property type="entry name" value="WD40/YVTN_repeat-like_dom_sf"/>
</dbReference>
<evidence type="ECO:0000256" key="1">
    <source>
        <dbReference type="SAM" id="MobiDB-lite"/>
    </source>
</evidence>
<gene>
    <name evidence="2" type="ORF">NQ318_001277</name>
</gene>
<dbReference type="GO" id="GO:0000278">
    <property type="term" value="P:mitotic cell cycle"/>
    <property type="evidence" value="ECO:0007669"/>
    <property type="project" value="TreeGrafter"/>
</dbReference>